<dbReference type="Proteomes" id="UP000265200">
    <property type="component" value="Chromosome 7"/>
</dbReference>
<evidence type="ECO:0000256" key="3">
    <source>
        <dbReference type="ARBA" id="ARBA00022490"/>
    </source>
</evidence>
<dbReference type="Pfam" id="PF05729">
    <property type="entry name" value="NACHT"/>
    <property type="match status" value="1"/>
</dbReference>
<accession>A0A3P9JK51</accession>
<feature type="domain" description="NACHT" evidence="7">
    <location>
        <begin position="61"/>
        <end position="196"/>
    </location>
</feature>
<dbReference type="SUPFAM" id="SSF52540">
    <property type="entry name" value="P-loop containing nucleoside triphosphate hydrolases"/>
    <property type="match status" value="1"/>
</dbReference>
<dbReference type="InterPro" id="IPR001611">
    <property type="entry name" value="Leu-rich_rpt"/>
</dbReference>
<dbReference type="AlphaFoldDB" id="A0A3P9JK51"/>
<dbReference type="PANTHER" id="PTHR45690:SF19">
    <property type="entry name" value="NACHT, LRR AND PYD DOMAINS-CONTAINING PROTEIN 3"/>
    <property type="match status" value="1"/>
</dbReference>
<comment type="subcellular location">
    <subcellularLocation>
        <location evidence="1">Cytoplasm</location>
    </subcellularLocation>
</comment>
<dbReference type="InterPro" id="IPR007111">
    <property type="entry name" value="NACHT_NTPase"/>
</dbReference>
<sequence length="894" mass="98749">MDKAAVLTQMLRAKETSTFLGGESPITAIRGNKYIPLLAGAVQGDNTVDCAVEAALLDEIRSVVLIGPEGSGKSTALQKLAVDWAQDKRLQSFSFVFHFNLREFNSLEGTLSLKALLQSSHPSLTAGSAAVVPKRSEEVLFVLDSLDQYWHSLDPSIHALCSDPNQEASVSCLVASLLHRSMLRGAAFIVATRPTSNFEYLSGTRIEVLGFSKPQREIYFKNFFKDANADKALLHMEKTLEFFDFCSSPRFCWTVCSIYHLLLDSGAKLPETLSQMFVDILVHLMKTLCLNEASVRALVLALGRIASLCLLDQHSNSTKESIKSIGCPQLLTSVDAFLIVDGDLGSDKCTFSFQSQLMQEFILALAFFLSESTGEGVEHLLKKHQKRAKFLDFFLSGLSEEVQCRPLETLMGKANPDQIKDFRYWLKSSSAEALRGYEKAKHYRCFHLLHQVQNEALVKEIITPSAQDVVYHENLSLLDGVALNYVAMSLHKIPTFSLSSTNIFTKMAKVLAPTMSLSHILTFSTCTFSTGAIPHLASALSSGVVSELSLSNSHFSDEMLNILSTSLQKSKLQKLSLHACNLTEGCCEDLVSLLTSQTSQLCTLVIRYNQIGDDGLRKLCKALYCPRCRLQEIDMEMCNLTAASMEAFAEALCSGQSQLRKVNLTNNKIGDSGVKALSKSLQHSLCKMHSLILFDNELTGTCCSYLKEALESEHFSLLELDLSVNDLGQEGALLLCQGLHQPGCPIEKLFLKRCRLSQSVLKELASLLKNGTLRSLSVGINDVGDQGAKYLWEAIAHPNCLLEELDVEMTGLTDACVVDLCAAIRATKTLKSLEMRNNTLTDVSVPALVQVMQDSDVMQELKCGWFILTYWSFLTRSYQENDTFSNLRMVSLSA</sequence>
<reference evidence="8 9" key="2">
    <citation type="submission" date="2017-04" db="EMBL/GenBank/DDBJ databases">
        <title>CpG methylation of centromeres and impact of large insertions on vertebrate speciation.</title>
        <authorList>
            <person name="Ichikawa K."/>
            <person name="Yoshimura J."/>
            <person name="Morishita S."/>
        </authorList>
    </citation>
    <scope>NUCLEOTIDE SEQUENCE</scope>
    <source>
        <strain evidence="8 9">HSOK</strain>
    </source>
</reference>
<comment type="similarity">
    <text evidence="2">Belongs to the NLRP family.</text>
</comment>
<dbReference type="PROSITE" id="PS50837">
    <property type="entry name" value="NACHT"/>
    <property type="match status" value="1"/>
</dbReference>
<keyword evidence="3" id="KW-0963">Cytoplasm</keyword>
<dbReference type="SUPFAM" id="SSF52047">
    <property type="entry name" value="RNI-like"/>
    <property type="match status" value="1"/>
</dbReference>
<evidence type="ECO:0000256" key="2">
    <source>
        <dbReference type="ARBA" id="ARBA00008665"/>
    </source>
</evidence>
<keyword evidence="6" id="KW-0067">ATP-binding</keyword>
<organism evidence="8 9">
    <name type="scientific">Oryzias latipes</name>
    <name type="common">Japanese rice fish</name>
    <name type="synonym">Japanese killifish</name>
    <dbReference type="NCBI Taxonomy" id="8090"/>
    <lineage>
        <taxon>Eukaryota</taxon>
        <taxon>Metazoa</taxon>
        <taxon>Chordata</taxon>
        <taxon>Craniata</taxon>
        <taxon>Vertebrata</taxon>
        <taxon>Euteleostomi</taxon>
        <taxon>Actinopterygii</taxon>
        <taxon>Neopterygii</taxon>
        <taxon>Teleostei</taxon>
        <taxon>Neoteleostei</taxon>
        <taxon>Acanthomorphata</taxon>
        <taxon>Ovalentaria</taxon>
        <taxon>Atherinomorphae</taxon>
        <taxon>Beloniformes</taxon>
        <taxon>Adrianichthyidae</taxon>
        <taxon>Oryziinae</taxon>
        <taxon>Oryzias</taxon>
    </lineage>
</organism>
<dbReference type="InterPro" id="IPR032675">
    <property type="entry name" value="LRR_dom_sf"/>
</dbReference>
<proteinExistence type="inferred from homology"/>
<dbReference type="Ensembl" id="ENSORLT00015034216.1">
    <property type="protein sequence ID" value="ENSORLP00015032391.1"/>
    <property type="gene ID" value="ENSORLG00015017204.1"/>
</dbReference>
<evidence type="ECO:0000313" key="8">
    <source>
        <dbReference type="Ensembl" id="ENSORLP00015032391.1"/>
    </source>
</evidence>
<dbReference type="Pfam" id="PF13516">
    <property type="entry name" value="LRR_6"/>
    <property type="match status" value="4"/>
</dbReference>
<name>A0A3P9JK51_ORYLA</name>
<evidence type="ECO:0000256" key="4">
    <source>
        <dbReference type="ARBA" id="ARBA00022737"/>
    </source>
</evidence>
<evidence type="ECO:0000256" key="5">
    <source>
        <dbReference type="ARBA" id="ARBA00022741"/>
    </source>
</evidence>
<dbReference type="InterPro" id="IPR050637">
    <property type="entry name" value="NLRP_innate_immun_reg"/>
</dbReference>
<evidence type="ECO:0000313" key="9">
    <source>
        <dbReference type="Proteomes" id="UP000265200"/>
    </source>
</evidence>
<reference evidence="8" key="4">
    <citation type="submission" date="2025-09" db="UniProtKB">
        <authorList>
            <consortium name="Ensembl"/>
        </authorList>
    </citation>
    <scope>IDENTIFICATION</scope>
    <source>
        <strain evidence="8">HSOK</strain>
    </source>
</reference>
<keyword evidence="5" id="KW-0547">Nucleotide-binding</keyword>
<dbReference type="PANTHER" id="PTHR45690">
    <property type="entry name" value="NACHT, LRR AND PYD DOMAINS-CONTAINING PROTEIN 12"/>
    <property type="match status" value="1"/>
</dbReference>
<dbReference type="InterPro" id="IPR027417">
    <property type="entry name" value="P-loop_NTPase"/>
</dbReference>
<dbReference type="SMART" id="SM00368">
    <property type="entry name" value="LRR_RI"/>
    <property type="match status" value="9"/>
</dbReference>
<evidence type="ECO:0000259" key="7">
    <source>
        <dbReference type="PROSITE" id="PS50837"/>
    </source>
</evidence>
<keyword evidence="4" id="KW-0677">Repeat</keyword>
<reference evidence="8" key="3">
    <citation type="submission" date="2025-08" db="UniProtKB">
        <authorList>
            <consortium name="Ensembl"/>
        </authorList>
    </citation>
    <scope>IDENTIFICATION</scope>
    <source>
        <strain evidence="8">HSOK</strain>
    </source>
</reference>
<dbReference type="GO" id="GO:0005829">
    <property type="term" value="C:cytosol"/>
    <property type="evidence" value="ECO:0007669"/>
    <property type="project" value="UniProtKB-SubCell"/>
</dbReference>
<evidence type="ECO:0000256" key="1">
    <source>
        <dbReference type="ARBA" id="ARBA00004496"/>
    </source>
</evidence>
<dbReference type="Gene3D" id="3.40.50.300">
    <property type="entry name" value="P-loop containing nucleotide triphosphate hydrolases"/>
    <property type="match status" value="1"/>
</dbReference>
<protein>
    <submittedName>
        <fullName evidence="8">Si:ch73-233m11.2</fullName>
    </submittedName>
</protein>
<dbReference type="GO" id="GO:0005524">
    <property type="term" value="F:ATP binding"/>
    <property type="evidence" value="ECO:0007669"/>
    <property type="project" value="UniProtKB-KW"/>
</dbReference>
<evidence type="ECO:0000256" key="6">
    <source>
        <dbReference type="ARBA" id="ARBA00022840"/>
    </source>
</evidence>
<reference key="1">
    <citation type="journal article" date="2007" name="Nature">
        <title>The medaka draft genome and insights into vertebrate genome evolution.</title>
        <authorList>
            <person name="Kasahara M."/>
            <person name="Naruse K."/>
            <person name="Sasaki S."/>
            <person name="Nakatani Y."/>
            <person name="Qu W."/>
            <person name="Ahsan B."/>
            <person name="Yamada T."/>
            <person name="Nagayasu Y."/>
            <person name="Doi K."/>
            <person name="Kasai Y."/>
            <person name="Jindo T."/>
            <person name="Kobayashi D."/>
            <person name="Shimada A."/>
            <person name="Toyoda A."/>
            <person name="Kuroki Y."/>
            <person name="Fujiyama A."/>
            <person name="Sasaki T."/>
            <person name="Shimizu A."/>
            <person name="Asakawa S."/>
            <person name="Shimizu N."/>
            <person name="Hashimoto S."/>
            <person name="Yang J."/>
            <person name="Lee Y."/>
            <person name="Matsushima K."/>
            <person name="Sugano S."/>
            <person name="Sakaizumi M."/>
            <person name="Narita T."/>
            <person name="Ohishi K."/>
            <person name="Haga S."/>
            <person name="Ohta F."/>
            <person name="Nomoto H."/>
            <person name="Nogata K."/>
            <person name="Morishita T."/>
            <person name="Endo T."/>
            <person name="Shin-I T."/>
            <person name="Takeda H."/>
            <person name="Morishita S."/>
            <person name="Kohara Y."/>
        </authorList>
    </citation>
    <scope>NUCLEOTIDE SEQUENCE [LARGE SCALE GENOMIC DNA]</scope>
    <source>
        <strain>Hd-rR</strain>
    </source>
</reference>
<dbReference type="Gene3D" id="3.80.10.10">
    <property type="entry name" value="Ribonuclease Inhibitor"/>
    <property type="match status" value="1"/>
</dbReference>